<sequence>MSDQPLCQQCQNQLSEQPSNPHLNLREFANHEASTVDGGFSEHEYHCNTCGNDLRHISGIIMDGGWSQLS</sequence>
<organism evidence="2 3">
    <name type="scientific">Ferrimonas lipolytica</name>
    <dbReference type="NCBI Taxonomy" id="2724191"/>
    <lineage>
        <taxon>Bacteria</taxon>
        <taxon>Pseudomonadati</taxon>
        <taxon>Pseudomonadota</taxon>
        <taxon>Gammaproteobacteria</taxon>
        <taxon>Alteromonadales</taxon>
        <taxon>Ferrimonadaceae</taxon>
        <taxon>Ferrimonas</taxon>
    </lineage>
</organism>
<name>A0A6H1UBB5_9GAMM</name>
<reference evidence="2 3" key="1">
    <citation type="submission" date="2020-04" db="EMBL/GenBank/DDBJ databases">
        <title>Ferrimonas sp. S7 isolated from sea water.</title>
        <authorList>
            <person name="Bae S.S."/>
            <person name="Baek K."/>
        </authorList>
    </citation>
    <scope>NUCLEOTIDE SEQUENCE [LARGE SCALE GENOMIC DNA]</scope>
    <source>
        <strain evidence="2 3">S7</strain>
    </source>
</reference>
<proteinExistence type="predicted"/>
<evidence type="ECO:0000256" key="1">
    <source>
        <dbReference type="SAM" id="MobiDB-lite"/>
    </source>
</evidence>
<dbReference type="KEGG" id="fes:HER31_01285"/>
<keyword evidence="3" id="KW-1185">Reference proteome</keyword>
<accession>A0A6H1UBB5</accession>
<dbReference type="RefSeq" id="WP_168658914.1">
    <property type="nucleotide sequence ID" value="NZ_CP051180.1"/>
</dbReference>
<protein>
    <submittedName>
        <fullName evidence="2">Uncharacterized protein</fullName>
    </submittedName>
</protein>
<dbReference type="Proteomes" id="UP000501602">
    <property type="component" value="Chromosome"/>
</dbReference>
<evidence type="ECO:0000313" key="3">
    <source>
        <dbReference type="Proteomes" id="UP000501602"/>
    </source>
</evidence>
<feature type="region of interest" description="Disordered" evidence="1">
    <location>
        <begin position="1"/>
        <end position="21"/>
    </location>
</feature>
<dbReference type="EMBL" id="CP051180">
    <property type="protein sequence ID" value="QIZ75653.1"/>
    <property type="molecule type" value="Genomic_DNA"/>
</dbReference>
<dbReference type="AlphaFoldDB" id="A0A6H1UBB5"/>
<gene>
    <name evidence="2" type="ORF">HER31_01285</name>
</gene>
<evidence type="ECO:0000313" key="2">
    <source>
        <dbReference type="EMBL" id="QIZ75653.1"/>
    </source>
</evidence>